<dbReference type="EMBL" id="ML179108">
    <property type="protein sequence ID" value="THV00129.1"/>
    <property type="molecule type" value="Genomic_DNA"/>
</dbReference>
<keyword evidence="3" id="KW-1185">Reference proteome</keyword>
<organism evidence="2 3">
    <name type="scientific">Dendrothele bispora (strain CBS 962.96)</name>
    <dbReference type="NCBI Taxonomy" id="1314807"/>
    <lineage>
        <taxon>Eukaryota</taxon>
        <taxon>Fungi</taxon>
        <taxon>Dikarya</taxon>
        <taxon>Basidiomycota</taxon>
        <taxon>Agaricomycotina</taxon>
        <taxon>Agaricomycetes</taxon>
        <taxon>Agaricomycetidae</taxon>
        <taxon>Agaricales</taxon>
        <taxon>Agaricales incertae sedis</taxon>
        <taxon>Dendrothele</taxon>
    </lineage>
</organism>
<reference evidence="2 3" key="1">
    <citation type="journal article" date="2019" name="Nat. Ecol. Evol.">
        <title>Megaphylogeny resolves global patterns of mushroom evolution.</title>
        <authorList>
            <person name="Varga T."/>
            <person name="Krizsan K."/>
            <person name="Foldi C."/>
            <person name="Dima B."/>
            <person name="Sanchez-Garcia M."/>
            <person name="Sanchez-Ramirez S."/>
            <person name="Szollosi G.J."/>
            <person name="Szarkandi J.G."/>
            <person name="Papp V."/>
            <person name="Albert L."/>
            <person name="Andreopoulos W."/>
            <person name="Angelini C."/>
            <person name="Antonin V."/>
            <person name="Barry K.W."/>
            <person name="Bougher N.L."/>
            <person name="Buchanan P."/>
            <person name="Buyck B."/>
            <person name="Bense V."/>
            <person name="Catcheside P."/>
            <person name="Chovatia M."/>
            <person name="Cooper J."/>
            <person name="Damon W."/>
            <person name="Desjardin D."/>
            <person name="Finy P."/>
            <person name="Geml J."/>
            <person name="Haridas S."/>
            <person name="Hughes K."/>
            <person name="Justo A."/>
            <person name="Karasinski D."/>
            <person name="Kautmanova I."/>
            <person name="Kiss B."/>
            <person name="Kocsube S."/>
            <person name="Kotiranta H."/>
            <person name="LaButti K.M."/>
            <person name="Lechner B.E."/>
            <person name="Liimatainen K."/>
            <person name="Lipzen A."/>
            <person name="Lukacs Z."/>
            <person name="Mihaltcheva S."/>
            <person name="Morgado L.N."/>
            <person name="Niskanen T."/>
            <person name="Noordeloos M.E."/>
            <person name="Ohm R.A."/>
            <person name="Ortiz-Santana B."/>
            <person name="Ovrebo C."/>
            <person name="Racz N."/>
            <person name="Riley R."/>
            <person name="Savchenko A."/>
            <person name="Shiryaev A."/>
            <person name="Soop K."/>
            <person name="Spirin V."/>
            <person name="Szebenyi C."/>
            <person name="Tomsovsky M."/>
            <person name="Tulloss R.E."/>
            <person name="Uehling J."/>
            <person name="Grigoriev I.V."/>
            <person name="Vagvolgyi C."/>
            <person name="Papp T."/>
            <person name="Martin F.M."/>
            <person name="Miettinen O."/>
            <person name="Hibbett D.S."/>
            <person name="Nagy L.G."/>
        </authorList>
    </citation>
    <scope>NUCLEOTIDE SEQUENCE [LARGE SCALE GENOMIC DNA]</scope>
    <source>
        <strain evidence="2 3">CBS 962.96</strain>
    </source>
</reference>
<feature type="compositionally biased region" description="Low complexity" evidence="1">
    <location>
        <begin position="105"/>
        <end position="114"/>
    </location>
</feature>
<gene>
    <name evidence="2" type="ORF">K435DRAFT_964164</name>
</gene>
<name>A0A4S8MDJ8_DENBC</name>
<protein>
    <submittedName>
        <fullName evidence="2">Uncharacterized protein</fullName>
    </submittedName>
</protein>
<evidence type="ECO:0000256" key="1">
    <source>
        <dbReference type="SAM" id="MobiDB-lite"/>
    </source>
</evidence>
<evidence type="ECO:0000313" key="2">
    <source>
        <dbReference type="EMBL" id="THV00129.1"/>
    </source>
</evidence>
<dbReference type="AlphaFoldDB" id="A0A4S8MDJ8"/>
<accession>A0A4S8MDJ8</accession>
<sequence length="190" mass="20447">MLTLHLVSLPVSLLKVKSQLNCLKLMTQSSSIKKQESIEFLANLNVSLSGVSTFNWSEQRKYKLPPGLQTTSSMKQRLHHHHHHHQNHTGTATRDDLFGDGGSMFSGSSGSHCSRGGGGNYSPKDSFAGSGRGTGNEGRPGFPEGEGIVMQHSLHLQHIWNGLALENFASSFYGSSDSKGEGALDTGEAI</sequence>
<proteinExistence type="predicted"/>
<dbReference type="Proteomes" id="UP000297245">
    <property type="component" value="Unassembled WGS sequence"/>
</dbReference>
<evidence type="ECO:0000313" key="3">
    <source>
        <dbReference type="Proteomes" id="UP000297245"/>
    </source>
</evidence>
<feature type="region of interest" description="Disordered" evidence="1">
    <location>
        <begin position="66"/>
        <end position="146"/>
    </location>
</feature>
<feature type="compositionally biased region" description="Basic residues" evidence="1">
    <location>
        <begin position="76"/>
        <end position="87"/>
    </location>
</feature>